<feature type="region of interest" description="Disordered" evidence="3">
    <location>
        <begin position="220"/>
        <end position="254"/>
    </location>
</feature>
<dbReference type="InterPro" id="IPR021935">
    <property type="entry name" value="SGSM1/2_RBD"/>
</dbReference>
<dbReference type="InterPro" id="IPR037213">
    <property type="entry name" value="Run_dom_sf"/>
</dbReference>
<evidence type="ECO:0000256" key="1">
    <source>
        <dbReference type="ARBA" id="ARBA00022468"/>
    </source>
</evidence>
<protein>
    <recommendedName>
        <fullName evidence="8">SGSM2</fullName>
    </recommendedName>
</protein>
<evidence type="ECO:0000256" key="2">
    <source>
        <dbReference type="ARBA" id="ARBA00034124"/>
    </source>
</evidence>
<dbReference type="Pfam" id="PF02759">
    <property type="entry name" value="RUN"/>
    <property type="match status" value="1"/>
</dbReference>
<dbReference type="InterPro" id="IPR004012">
    <property type="entry name" value="Run_dom"/>
</dbReference>
<dbReference type="Proteomes" id="UP000593567">
    <property type="component" value="Unassembled WGS sequence"/>
</dbReference>
<dbReference type="SUPFAM" id="SSF140741">
    <property type="entry name" value="RUN domain-like"/>
    <property type="match status" value="1"/>
</dbReference>
<dbReference type="CDD" id="cd15784">
    <property type="entry name" value="PH_RUTBC"/>
    <property type="match status" value="1"/>
</dbReference>
<feature type="domain" description="RUN" evidence="5">
    <location>
        <begin position="44"/>
        <end position="197"/>
    </location>
</feature>
<comment type="similarity">
    <text evidence="2">Belongs to the RUTBC family.</text>
</comment>
<dbReference type="InterPro" id="IPR035969">
    <property type="entry name" value="Rab-GAP_TBC_sf"/>
</dbReference>
<dbReference type="SUPFAM" id="SSF47923">
    <property type="entry name" value="Ypt/Rab-GAP domain of gyp1p"/>
    <property type="match status" value="2"/>
</dbReference>
<dbReference type="SMART" id="SM00164">
    <property type="entry name" value="TBC"/>
    <property type="match status" value="1"/>
</dbReference>
<proteinExistence type="inferred from homology"/>
<keyword evidence="1" id="KW-0343">GTPase activation</keyword>
<dbReference type="GO" id="GO:0005096">
    <property type="term" value="F:GTPase activator activity"/>
    <property type="evidence" value="ECO:0007669"/>
    <property type="project" value="UniProtKB-KW"/>
</dbReference>
<evidence type="ECO:0000256" key="3">
    <source>
        <dbReference type="SAM" id="MobiDB-lite"/>
    </source>
</evidence>
<dbReference type="Gene3D" id="2.30.29.230">
    <property type="match status" value="1"/>
</dbReference>
<sequence length="1071" mass="121313">MRMFKRQAHVQEETDGETIDNLLFAAKRQVKMIMEEAATKKCINEDSSIVTMLCGSIEACLQYKLKKQSLGLFSHTSSTTALIHKIAKYLDVAKDTSKVVSEMESHTDHLRFSLKNLTLDGGKSSPTHQPNGTFKCLWIRVALFQKVLAKIVSYLVVHSSKYYESTSLMCDKTKGSVLAQLLEGPCALEYSRMKTLDHLFTDPNADELVLRHRLHSHTSLTSQSSVASSHKRPALAPGRSKGSGSTSSDESTRSVPIHAREYVDSLHQNHKAQLLYGKNNVKVLPRDADDLLPGYLSLHQTAASISLKWTPNQLINSNRLHTHIEEGSSNCTSPTTESSYPSGRLYNNTCRRSSSLSSSNVSTTTPVTSPISSPDTIVMCKDNSWGGGSHNRNHPLMWDCAINVNIDEIVYLHCHHQGSCGGTLILVGIDGVQSPAFHFPFGGHLLAFLNCLESGLQPHARLDPPLWIHKDTGKIFPKLKKKRLSLSTPKAASESGEFYTPSSSVEDELDIDYVFRIVGVYKPKAMHELIDPRRLSLLSFESIRSLRLPWSSSVPTDSPTHSSHASHTSNTGSYDPPTQSHIEQAKKPPLQTRDSLQRLCTTMKLQIVSRAFYGWLAHCRHLKTVREHLSGLVYNGEATLPTPPHNNKYLSTKFWKSLSDSDMVSRQCEIYSSIYYGGVSPQIRKQVWPYLLDHYKFGMSKEDKKKLDATSANLYEKTKFDWQSVESVLQQREALLKANIKAYGNLRPPHDLLPPTLDLPIPDNFRKRLIDRQVSNLSNEVFLDSVIVAEINANNVSGTVKPPPPLTKWHTVDSNYHEDFCAVKVSSRNPLRSSSADAVDGKLDPNYNEKILEEVKLNLHRIDKDVHRCDRNYWYFTENNLKKLRNVMCTYVWKNLDVGYIQGMCDLVAPLLVIFDDESLTYSCFCNLMKKMVENFPGGTAMDNHLANMRSLVMVLDPELYDLLHLNGDYTHFFFCYRWLLLDFKREMCYEDVFLVWESIWAAKHVCSDNYVAFIGLAMMEAYRDILIDNAMEMVEIIKFFNEMAEKHNAREVLSIARDLVFRLQTLIENK</sequence>
<dbReference type="Gene3D" id="1.10.472.80">
    <property type="entry name" value="Ypt/Rab-GAP domain of gyp1p, domain 3"/>
    <property type="match status" value="1"/>
</dbReference>
<evidence type="ECO:0000259" key="5">
    <source>
        <dbReference type="PROSITE" id="PS50826"/>
    </source>
</evidence>
<dbReference type="PANTHER" id="PTHR22957">
    <property type="entry name" value="TBC1 DOMAIN FAMILY MEMBER GTPASE-ACTIVATING PROTEIN"/>
    <property type="match status" value="1"/>
</dbReference>
<dbReference type="InterPro" id="IPR037745">
    <property type="entry name" value="SGSM1/2"/>
</dbReference>
<feature type="compositionally biased region" description="Low complexity" evidence="3">
    <location>
        <begin position="238"/>
        <end position="249"/>
    </location>
</feature>
<keyword evidence="7" id="KW-1185">Reference proteome</keyword>
<dbReference type="PROSITE" id="PS50086">
    <property type="entry name" value="TBC_RABGAP"/>
    <property type="match status" value="1"/>
</dbReference>
<dbReference type="PROSITE" id="PS50826">
    <property type="entry name" value="RUN"/>
    <property type="match status" value="1"/>
</dbReference>
<dbReference type="Gene3D" id="1.10.8.270">
    <property type="entry name" value="putative rabgap domain of human tbc1 domain family member 14 like domains"/>
    <property type="match status" value="1"/>
</dbReference>
<comment type="caution">
    <text evidence="6">The sequence shown here is derived from an EMBL/GenBank/DDBJ whole genome shotgun (WGS) entry which is preliminary data.</text>
</comment>
<dbReference type="InterPro" id="IPR000195">
    <property type="entry name" value="Rab-GAP-TBC_dom"/>
</dbReference>
<evidence type="ECO:0000259" key="4">
    <source>
        <dbReference type="PROSITE" id="PS50086"/>
    </source>
</evidence>
<dbReference type="SMART" id="SM00593">
    <property type="entry name" value="RUN"/>
    <property type="match status" value="1"/>
</dbReference>
<evidence type="ECO:0008006" key="8">
    <source>
        <dbReference type="Google" id="ProtNLM"/>
    </source>
</evidence>
<dbReference type="Pfam" id="PF00566">
    <property type="entry name" value="RabGAP-TBC"/>
    <property type="match status" value="1"/>
</dbReference>
<feature type="compositionally biased region" description="Low complexity" evidence="3">
    <location>
        <begin position="556"/>
        <end position="573"/>
    </location>
</feature>
<evidence type="ECO:0000313" key="7">
    <source>
        <dbReference type="Proteomes" id="UP000593567"/>
    </source>
</evidence>
<dbReference type="FunFam" id="1.10.8.270:FF:000064">
    <property type="entry name" value="Small G protein-signaling modulator 1b"/>
    <property type="match status" value="1"/>
</dbReference>
<dbReference type="EMBL" id="VXIV02001782">
    <property type="protein sequence ID" value="KAF6029867.1"/>
    <property type="molecule type" value="Genomic_DNA"/>
</dbReference>
<accession>A0A7J7JV70</accession>
<dbReference type="PANTHER" id="PTHR22957:SF502">
    <property type="entry name" value="SMALL G PROTEIN SIGNALING MODULATOR 2-RELATED"/>
    <property type="match status" value="1"/>
</dbReference>
<feature type="domain" description="Rab-GAP TBC" evidence="4">
    <location>
        <begin position="678"/>
        <end position="1004"/>
    </location>
</feature>
<feature type="region of interest" description="Disordered" evidence="3">
    <location>
        <begin position="552"/>
        <end position="590"/>
    </location>
</feature>
<reference evidence="6" key="1">
    <citation type="submission" date="2020-06" db="EMBL/GenBank/DDBJ databases">
        <title>Draft genome of Bugula neritina, a colonial animal packing powerful symbionts and potential medicines.</title>
        <authorList>
            <person name="Rayko M."/>
        </authorList>
    </citation>
    <scope>NUCLEOTIDE SEQUENCE [LARGE SCALE GENOMIC DNA]</scope>
    <source>
        <strain evidence="6">Kwan_BN1</strain>
    </source>
</reference>
<dbReference type="OrthoDB" id="10264062at2759"/>
<organism evidence="6 7">
    <name type="scientific">Bugula neritina</name>
    <name type="common">Brown bryozoan</name>
    <name type="synonym">Sertularia neritina</name>
    <dbReference type="NCBI Taxonomy" id="10212"/>
    <lineage>
        <taxon>Eukaryota</taxon>
        <taxon>Metazoa</taxon>
        <taxon>Spiralia</taxon>
        <taxon>Lophotrochozoa</taxon>
        <taxon>Bryozoa</taxon>
        <taxon>Gymnolaemata</taxon>
        <taxon>Cheilostomatida</taxon>
        <taxon>Flustrina</taxon>
        <taxon>Buguloidea</taxon>
        <taxon>Bugulidae</taxon>
        <taxon>Bugula</taxon>
    </lineage>
</organism>
<dbReference type="Pfam" id="PF12068">
    <property type="entry name" value="PH_RBD"/>
    <property type="match status" value="1"/>
</dbReference>
<evidence type="ECO:0000313" key="6">
    <source>
        <dbReference type="EMBL" id="KAF6029867.1"/>
    </source>
</evidence>
<dbReference type="GO" id="GO:0031410">
    <property type="term" value="C:cytoplasmic vesicle"/>
    <property type="evidence" value="ECO:0007669"/>
    <property type="project" value="UniProtKB-ARBA"/>
</dbReference>
<dbReference type="Gene3D" id="1.20.58.900">
    <property type="match status" value="1"/>
</dbReference>
<gene>
    <name evidence="6" type="ORF">EB796_011804</name>
</gene>
<name>A0A7J7JV70_BUGNE</name>
<dbReference type="AlphaFoldDB" id="A0A7J7JV70"/>